<accession>A0A512HA59</accession>
<evidence type="ECO:0000256" key="3">
    <source>
        <dbReference type="ARBA" id="ARBA00022722"/>
    </source>
</evidence>
<keyword evidence="4 6" id="KW-0378">Hydrolase</keyword>
<sequence length="102" mass="10770">MSDSASSSGPSQAPATDRASEKGDAASALATLTFEQALAELETIVRELEQGSVDLDKAVSAYERGVALRRACETRLAEARMTVERIAAEPEGSPTTRPFDTP</sequence>
<evidence type="ECO:0000313" key="9">
    <source>
        <dbReference type="Proteomes" id="UP000321567"/>
    </source>
</evidence>
<dbReference type="GO" id="GO:0005829">
    <property type="term" value="C:cytosol"/>
    <property type="evidence" value="ECO:0007669"/>
    <property type="project" value="TreeGrafter"/>
</dbReference>
<dbReference type="PANTHER" id="PTHR34137">
    <property type="entry name" value="EXODEOXYRIBONUCLEASE 7 SMALL SUBUNIT"/>
    <property type="match status" value="1"/>
</dbReference>
<organism evidence="8 9">
    <name type="scientific">Pararhodospirillum oryzae</name>
    <dbReference type="NCBI Taxonomy" id="478448"/>
    <lineage>
        <taxon>Bacteria</taxon>
        <taxon>Pseudomonadati</taxon>
        <taxon>Pseudomonadota</taxon>
        <taxon>Alphaproteobacteria</taxon>
        <taxon>Rhodospirillales</taxon>
        <taxon>Rhodospirillaceae</taxon>
        <taxon>Pararhodospirillum</taxon>
    </lineage>
</organism>
<dbReference type="EMBL" id="BJZO01000072">
    <property type="protein sequence ID" value="GEO82336.1"/>
    <property type="molecule type" value="Genomic_DNA"/>
</dbReference>
<keyword evidence="9" id="KW-1185">Reference proteome</keyword>
<evidence type="ECO:0000256" key="7">
    <source>
        <dbReference type="SAM" id="MobiDB-lite"/>
    </source>
</evidence>
<evidence type="ECO:0000256" key="5">
    <source>
        <dbReference type="ARBA" id="ARBA00022839"/>
    </source>
</evidence>
<comment type="caution">
    <text evidence="8">The sequence shown here is derived from an EMBL/GenBank/DDBJ whole genome shotgun (WGS) entry which is preliminary data.</text>
</comment>
<feature type="compositionally biased region" description="Low complexity" evidence="7">
    <location>
        <begin position="1"/>
        <end position="15"/>
    </location>
</feature>
<keyword evidence="5 6" id="KW-0269">Exonuclease</keyword>
<comment type="function">
    <text evidence="6">Bidirectionally degrades single-stranded DNA into large acid-insoluble oligonucleotides, which are then degraded further into small acid-soluble oligonucleotides.</text>
</comment>
<dbReference type="GO" id="GO:0006308">
    <property type="term" value="P:DNA catabolic process"/>
    <property type="evidence" value="ECO:0007669"/>
    <property type="project" value="UniProtKB-UniRule"/>
</dbReference>
<dbReference type="EC" id="3.1.11.6" evidence="6"/>
<dbReference type="GO" id="GO:0008855">
    <property type="term" value="F:exodeoxyribonuclease VII activity"/>
    <property type="evidence" value="ECO:0007669"/>
    <property type="project" value="UniProtKB-UniRule"/>
</dbReference>
<dbReference type="RefSeq" id="WP_147164352.1">
    <property type="nucleotide sequence ID" value="NZ_BJZO01000072.1"/>
</dbReference>
<dbReference type="AlphaFoldDB" id="A0A512HA59"/>
<evidence type="ECO:0000313" key="8">
    <source>
        <dbReference type="EMBL" id="GEO82336.1"/>
    </source>
</evidence>
<dbReference type="InterPro" id="IPR003761">
    <property type="entry name" value="Exonuc_VII_S"/>
</dbReference>
<keyword evidence="2 6" id="KW-0963">Cytoplasm</keyword>
<evidence type="ECO:0000256" key="2">
    <source>
        <dbReference type="ARBA" id="ARBA00022490"/>
    </source>
</evidence>
<dbReference type="OrthoDB" id="9808145at2"/>
<dbReference type="Gene3D" id="1.10.287.1040">
    <property type="entry name" value="Exonuclease VII, small subunit"/>
    <property type="match status" value="1"/>
</dbReference>
<dbReference type="Proteomes" id="UP000321567">
    <property type="component" value="Unassembled WGS sequence"/>
</dbReference>
<comment type="similarity">
    <text evidence="1 6">Belongs to the XseB family.</text>
</comment>
<evidence type="ECO:0000256" key="1">
    <source>
        <dbReference type="ARBA" id="ARBA00009998"/>
    </source>
</evidence>
<name>A0A512HA59_9PROT</name>
<evidence type="ECO:0000256" key="4">
    <source>
        <dbReference type="ARBA" id="ARBA00022801"/>
    </source>
</evidence>
<dbReference type="InterPro" id="IPR037004">
    <property type="entry name" value="Exonuc_VII_ssu_sf"/>
</dbReference>
<gene>
    <name evidence="6" type="primary">xseB</name>
    <name evidence="8" type="ORF">ROR02_24670</name>
</gene>
<dbReference type="PANTHER" id="PTHR34137:SF1">
    <property type="entry name" value="EXODEOXYRIBONUCLEASE 7 SMALL SUBUNIT"/>
    <property type="match status" value="1"/>
</dbReference>
<comment type="subunit">
    <text evidence="6">Heterooligomer composed of large and small subunits.</text>
</comment>
<dbReference type="NCBIfam" id="NF002139">
    <property type="entry name" value="PRK00977.1-3"/>
    <property type="match status" value="1"/>
</dbReference>
<dbReference type="Pfam" id="PF02609">
    <property type="entry name" value="Exonuc_VII_S"/>
    <property type="match status" value="1"/>
</dbReference>
<keyword evidence="3 6" id="KW-0540">Nuclease</keyword>
<dbReference type="NCBIfam" id="TIGR01280">
    <property type="entry name" value="xseB"/>
    <property type="match status" value="1"/>
</dbReference>
<feature type="region of interest" description="Disordered" evidence="7">
    <location>
        <begin position="1"/>
        <end position="25"/>
    </location>
</feature>
<reference evidence="8 9" key="1">
    <citation type="submission" date="2019-07" db="EMBL/GenBank/DDBJ databases">
        <title>Whole genome shotgun sequence of Rhodospirillum oryzae NBRC 107573.</title>
        <authorList>
            <person name="Hosoyama A."/>
            <person name="Uohara A."/>
            <person name="Ohji S."/>
            <person name="Ichikawa N."/>
        </authorList>
    </citation>
    <scope>NUCLEOTIDE SEQUENCE [LARGE SCALE GENOMIC DNA]</scope>
    <source>
        <strain evidence="8 9">NBRC 107573</strain>
    </source>
</reference>
<proteinExistence type="inferred from homology"/>
<protein>
    <recommendedName>
        <fullName evidence="6">Exodeoxyribonuclease 7 small subunit</fullName>
        <ecNumber evidence="6">3.1.11.6</ecNumber>
    </recommendedName>
    <alternativeName>
        <fullName evidence="6">Exodeoxyribonuclease VII small subunit</fullName>
        <shortName evidence="6">Exonuclease VII small subunit</shortName>
    </alternativeName>
</protein>
<dbReference type="SUPFAM" id="SSF116842">
    <property type="entry name" value="XseB-like"/>
    <property type="match status" value="1"/>
</dbReference>
<dbReference type="GO" id="GO:0009318">
    <property type="term" value="C:exodeoxyribonuclease VII complex"/>
    <property type="evidence" value="ECO:0007669"/>
    <property type="project" value="UniProtKB-UniRule"/>
</dbReference>
<dbReference type="HAMAP" id="MF_00337">
    <property type="entry name" value="Exonuc_7_S"/>
    <property type="match status" value="1"/>
</dbReference>
<evidence type="ECO:0000256" key="6">
    <source>
        <dbReference type="HAMAP-Rule" id="MF_00337"/>
    </source>
</evidence>
<comment type="subcellular location">
    <subcellularLocation>
        <location evidence="6">Cytoplasm</location>
    </subcellularLocation>
</comment>
<comment type="catalytic activity">
    <reaction evidence="6">
        <text>Exonucleolytic cleavage in either 5'- to 3'- or 3'- to 5'-direction to yield nucleoside 5'-phosphates.</text>
        <dbReference type="EC" id="3.1.11.6"/>
    </reaction>
</comment>